<feature type="chain" id="PRO_5004163217" evidence="1">
    <location>
        <begin position="28"/>
        <end position="264"/>
    </location>
</feature>
<reference evidence="2" key="1">
    <citation type="submission" date="2006-10" db="EMBL/GenBank/DDBJ databases">
        <title>Complete sequence of Solibacter usitatus Ellin6076.</title>
        <authorList>
            <consortium name="US DOE Joint Genome Institute"/>
            <person name="Copeland A."/>
            <person name="Lucas S."/>
            <person name="Lapidus A."/>
            <person name="Barry K."/>
            <person name="Detter J.C."/>
            <person name="Glavina del Rio T."/>
            <person name="Hammon N."/>
            <person name="Israni S."/>
            <person name="Dalin E."/>
            <person name="Tice H."/>
            <person name="Pitluck S."/>
            <person name="Thompson L.S."/>
            <person name="Brettin T."/>
            <person name="Bruce D."/>
            <person name="Han C."/>
            <person name="Tapia R."/>
            <person name="Gilna P."/>
            <person name="Schmutz J."/>
            <person name="Larimer F."/>
            <person name="Land M."/>
            <person name="Hauser L."/>
            <person name="Kyrpides N."/>
            <person name="Mikhailova N."/>
            <person name="Janssen P.H."/>
            <person name="Kuske C.R."/>
            <person name="Richardson P."/>
        </authorList>
    </citation>
    <scope>NUCLEOTIDE SEQUENCE</scope>
    <source>
        <strain evidence="2">Ellin6076</strain>
    </source>
</reference>
<gene>
    <name evidence="2" type="ordered locus">Acid_2037</name>
</gene>
<protein>
    <submittedName>
        <fullName evidence="2">Uncharacterized protein</fullName>
    </submittedName>
</protein>
<dbReference type="KEGG" id="sus:Acid_2037"/>
<keyword evidence="1" id="KW-0732">Signal</keyword>
<feature type="signal peptide" evidence="1">
    <location>
        <begin position="1"/>
        <end position="27"/>
    </location>
</feature>
<dbReference type="AlphaFoldDB" id="Q026P2"/>
<name>Q026P2_SOLUE</name>
<dbReference type="EMBL" id="CP000473">
    <property type="protein sequence ID" value="ABJ83027.1"/>
    <property type="molecule type" value="Genomic_DNA"/>
</dbReference>
<evidence type="ECO:0000313" key="2">
    <source>
        <dbReference type="EMBL" id="ABJ83027.1"/>
    </source>
</evidence>
<dbReference type="InParanoid" id="Q026P2"/>
<proteinExistence type="predicted"/>
<accession>Q026P2</accession>
<evidence type="ECO:0000256" key="1">
    <source>
        <dbReference type="SAM" id="SignalP"/>
    </source>
</evidence>
<organism evidence="2">
    <name type="scientific">Solibacter usitatus (strain Ellin6076)</name>
    <dbReference type="NCBI Taxonomy" id="234267"/>
    <lineage>
        <taxon>Bacteria</taxon>
        <taxon>Pseudomonadati</taxon>
        <taxon>Acidobacteriota</taxon>
        <taxon>Terriglobia</taxon>
        <taxon>Bryobacterales</taxon>
        <taxon>Solibacteraceae</taxon>
        <taxon>Candidatus Solibacter</taxon>
    </lineage>
</organism>
<dbReference type="STRING" id="234267.Acid_2037"/>
<dbReference type="HOGENOM" id="CLU_1093716_0_0_0"/>
<sequence length="264" mass="27033" precursor="true">MNAKKPNHWGCMRTKFFLLGVSLSVFATASSASIITNGTFSIAGTIFVTSAAGVTTPAGVCPVGISCIFFADTGTPAQNGKIDIAPFGLPNGDIPLAISGNDAANMFTQFNPPEIPPTINPPVPLMSFLNAGINTVLELTSFPLGINGAAGCLAVIPAAGQVCTPPGSPFNLQNLTATSSTVTFKMGGVSLDGTSVWTGIFASQFNNIPFQTVLNSLATNGFAANTFSGQITLSAVPEPGSLSFLLLGSGMIASATLLRKLVRR</sequence>